<comment type="caution">
    <text evidence="1">The sequence shown here is derived from an EMBL/GenBank/DDBJ whole genome shotgun (WGS) entry which is preliminary data.</text>
</comment>
<organism evidence="1 2">
    <name type="scientific">Streptomyces virens</name>
    <dbReference type="NCBI Taxonomy" id="285572"/>
    <lineage>
        <taxon>Bacteria</taxon>
        <taxon>Bacillati</taxon>
        <taxon>Actinomycetota</taxon>
        <taxon>Actinomycetes</taxon>
        <taxon>Kitasatosporales</taxon>
        <taxon>Streptomycetaceae</taxon>
        <taxon>Streptomyces</taxon>
    </lineage>
</organism>
<dbReference type="RefSeq" id="WP_161174542.1">
    <property type="nucleotide sequence ID" value="NZ_BAAAUH010000002.1"/>
</dbReference>
<evidence type="ECO:0000313" key="1">
    <source>
        <dbReference type="EMBL" id="GAA3160274.1"/>
    </source>
</evidence>
<gene>
    <name evidence="1" type="ORF">GCM10010451_05160</name>
</gene>
<dbReference type="Proteomes" id="UP001501866">
    <property type="component" value="Unassembled WGS sequence"/>
</dbReference>
<evidence type="ECO:0000313" key="2">
    <source>
        <dbReference type="Proteomes" id="UP001501866"/>
    </source>
</evidence>
<keyword evidence="2" id="KW-1185">Reference proteome</keyword>
<proteinExistence type="predicted"/>
<sequence>MPGVDRAGRVLFKLPLVLPRSSEYTRLGVSPEATAEEIRAAAARYDARLQARGASEDEIAAAHAVNLESAEARAAHDARHPPLLLLRLEPTWGPVLDERDAGLTVLRREVEAFLTAAGESVHHPTDTTRTDFTGDFTRSHLLDGFAGE</sequence>
<name>A0ABP6NWI2_9ACTN</name>
<evidence type="ECO:0008006" key="3">
    <source>
        <dbReference type="Google" id="ProtNLM"/>
    </source>
</evidence>
<reference evidence="2" key="1">
    <citation type="journal article" date="2019" name="Int. J. Syst. Evol. Microbiol.">
        <title>The Global Catalogue of Microorganisms (GCM) 10K type strain sequencing project: providing services to taxonomists for standard genome sequencing and annotation.</title>
        <authorList>
            <consortium name="The Broad Institute Genomics Platform"/>
            <consortium name="The Broad Institute Genome Sequencing Center for Infectious Disease"/>
            <person name="Wu L."/>
            <person name="Ma J."/>
        </authorList>
    </citation>
    <scope>NUCLEOTIDE SEQUENCE [LARGE SCALE GENOMIC DNA]</scope>
    <source>
        <strain evidence="2">JCM 9095</strain>
    </source>
</reference>
<protein>
    <recommendedName>
        <fullName evidence="3">J domain-containing protein</fullName>
    </recommendedName>
</protein>
<accession>A0ABP6NWI2</accession>
<dbReference type="EMBL" id="BAAAUH010000002">
    <property type="protein sequence ID" value="GAA3160274.1"/>
    <property type="molecule type" value="Genomic_DNA"/>
</dbReference>